<dbReference type="GO" id="GO:0003677">
    <property type="term" value="F:DNA binding"/>
    <property type="evidence" value="ECO:0007669"/>
    <property type="project" value="UniProtKB-UniRule"/>
</dbReference>
<dbReference type="OrthoDB" id="9810250at2"/>
<keyword evidence="5" id="KW-1185">Reference proteome</keyword>
<dbReference type="Proteomes" id="UP000289996">
    <property type="component" value="Unassembled WGS sequence"/>
</dbReference>
<dbReference type="PANTHER" id="PTHR43479:SF7">
    <property type="entry name" value="TETR-FAMILY TRANSCRIPTIONAL REGULATOR"/>
    <property type="match status" value="1"/>
</dbReference>
<dbReference type="InterPro" id="IPR001647">
    <property type="entry name" value="HTH_TetR"/>
</dbReference>
<name>A0A660E374_9LACO</name>
<evidence type="ECO:0000313" key="4">
    <source>
        <dbReference type="EMBL" id="VDG28552.1"/>
    </source>
</evidence>
<organism evidence="4 5">
    <name type="scientific">Lactiplantibacillus mudanjiangensis</name>
    <dbReference type="NCBI Taxonomy" id="1296538"/>
    <lineage>
        <taxon>Bacteria</taxon>
        <taxon>Bacillati</taxon>
        <taxon>Bacillota</taxon>
        <taxon>Bacilli</taxon>
        <taxon>Lactobacillales</taxon>
        <taxon>Lactobacillaceae</taxon>
        <taxon>Lactiplantibacillus</taxon>
    </lineage>
</organism>
<dbReference type="Pfam" id="PF00440">
    <property type="entry name" value="TetR_N"/>
    <property type="match status" value="1"/>
</dbReference>
<dbReference type="Gene3D" id="1.10.357.10">
    <property type="entry name" value="Tetracycline Repressor, domain 2"/>
    <property type="match status" value="1"/>
</dbReference>
<protein>
    <submittedName>
        <fullName evidence="4">TetR family transcriptional regulator [Lactobacillus brevis]</fullName>
    </submittedName>
</protein>
<dbReference type="InterPro" id="IPR050624">
    <property type="entry name" value="HTH-type_Tx_Regulator"/>
</dbReference>
<evidence type="ECO:0000256" key="1">
    <source>
        <dbReference type="ARBA" id="ARBA00023125"/>
    </source>
</evidence>
<sequence length="188" mass="21354">MDLRVKKTEKIIMTAFLELVMTEGFERVTVKAISERAMINRKTFYQHFTDKYAVTEKLTQDLLDWLQRALQKRGELVAQGKSFQQAFTALAPELTEFMTAWREPLQAMILIPTVRAELLQALQTTMRQQLETTLQRSVAPLEVNVVGGVTLGLLMSYLQNNQLPSNDDWRQLADSLGQVLGPILAAID</sequence>
<reference evidence="4 5" key="1">
    <citation type="submission" date="2018-11" db="EMBL/GenBank/DDBJ databases">
        <authorList>
            <person name="Wuyts S."/>
        </authorList>
    </citation>
    <scope>NUCLEOTIDE SEQUENCE [LARGE SCALE GENOMIC DNA]</scope>
    <source>
        <strain evidence="4">Lactobacillus mudanjiangensis AMBF249</strain>
    </source>
</reference>
<dbReference type="InterPro" id="IPR009057">
    <property type="entry name" value="Homeodomain-like_sf"/>
</dbReference>
<dbReference type="RefSeq" id="WP_130843646.1">
    <property type="nucleotide sequence ID" value="NZ_BJDY01000002.1"/>
</dbReference>
<evidence type="ECO:0000256" key="2">
    <source>
        <dbReference type="PROSITE-ProRule" id="PRU00335"/>
    </source>
</evidence>
<feature type="domain" description="HTH tetR-type" evidence="3">
    <location>
        <begin position="6"/>
        <end position="66"/>
    </location>
</feature>
<feature type="DNA-binding region" description="H-T-H motif" evidence="2">
    <location>
        <begin position="29"/>
        <end position="48"/>
    </location>
</feature>
<dbReference type="AlphaFoldDB" id="A0A660E374"/>
<proteinExistence type="predicted"/>
<evidence type="ECO:0000313" key="5">
    <source>
        <dbReference type="Proteomes" id="UP000289996"/>
    </source>
</evidence>
<dbReference type="PROSITE" id="PS50977">
    <property type="entry name" value="HTH_TETR_2"/>
    <property type="match status" value="1"/>
</dbReference>
<dbReference type="EMBL" id="UYIG01000113">
    <property type="protein sequence ID" value="VDG28552.1"/>
    <property type="molecule type" value="Genomic_DNA"/>
</dbReference>
<accession>A0A660E374</accession>
<evidence type="ECO:0000259" key="3">
    <source>
        <dbReference type="PROSITE" id="PS50977"/>
    </source>
</evidence>
<dbReference type="PANTHER" id="PTHR43479">
    <property type="entry name" value="ACREF/ENVCD OPERON REPRESSOR-RELATED"/>
    <property type="match status" value="1"/>
</dbReference>
<gene>
    <name evidence="4" type="ORF">MUDAN_MDHGFNIF_02982</name>
</gene>
<dbReference type="SUPFAM" id="SSF46689">
    <property type="entry name" value="Homeodomain-like"/>
    <property type="match status" value="1"/>
</dbReference>
<keyword evidence="1 2" id="KW-0238">DNA-binding</keyword>